<name>A0A1E4SKK3_9ASCO</name>
<dbReference type="AlphaFoldDB" id="A0A1E4SKK3"/>
<dbReference type="PANTHER" id="PTHR43591:SF24">
    <property type="entry name" value="2-METHOXY-6-POLYPRENYL-1,4-BENZOQUINOL METHYLASE, MITOCHONDRIAL"/>
    <property type="match status" value="1"/>
</dbReference>
<evidence type="ECO:0000313" key="3">
    <source>
        <dbReference type="Proteomes" id="UP000094285"/>
    </source>
</evidence>
<dbReference type="SUPFAM" id="SSF53335">
    <property type="entry name" value="S-adenosyl-L-methionine-dependent methyltransferases"/>
    <property type="match status" value="1"/>
</dbReference>
<proteinExistence type="predicted"/>
<accession>A0A1E4SKK3</accession>
<dbReference type="Gene3D" id="3.40.50.150">
    <property type="entry name" value="Vaccinia Virus protein VP39"/>
    <property type="match status" value="1"/>
</dbReference>
<dbReference type="GeneID" id="30985726"/>
<dbReference type="Pfam" id="PF13847">
    <property type="entry name" value="Methyltransf_31"/>
    <property type="match status" value="1"/>
</dbReference>
<organism evidence="2 3">
    <name type="scientific">Suhomyces tanzawaensis NRRL Y-17324</name>
    <dbReference type="NCBI Taxonomy" id="984487"/>
    <lineage>
        <taxon>Eukaryota</taxon>
        <taxon>Fungi</taxon>
        <taxon>Dikarya</taxon>
        <taxon>Ascomycota</taxon>
        <taxon>Saccharomycotina</taxon>
        <taxon>Pichiomycetes</taxon>
        <taxon>Debaryomycetaceae</taxon>
        <taxon>Suhomyces</taxon>
    </lineage>
</organism>
<dbReference type="GO" id="GO:0032259">
    <property type="term" value="P:methylation"/>
    <property type="evidence" value="ECO:0007669"/>
    <property type="project" value="UniProtKB-KW"/>
</dbReference>
<keyword evidence="2" id="KW-0808">Transferase</keyword>
<sequence length="270" mass="30507">MVKEQAYYKDGVHKTIYESHAWRTVENSMQFTVPLIHPSFKILDVGSGPGTITIDYGKYVPDGSVIGVEPTSELIEVANSKKVEAGNPQNVSFQLGSIYKLPFEDNSFDLVVAHQVVVHLEDPVAALKELRRVTKSNGYVAVKDADLKAGVIYPESYEKFFDLYIQGKCSGGSFTDPIAGRRLKEKALNAGYLPSNLELSSSVWTVANAQEREMWATMFLNRLRYSQELFSPDENKNKELKKLAIEMWEKWAKEDSGFLSFMNVELLYKK</sequence>
<dbReference type="InterPro" id="IPR025714">
    <property type="entry name" value="Methyltranfer_dom"/>
</dbReference>
<gene>
    <name evidence="2" type="ORF">CANTADRAFT_89629</name>
</gene>
<protein>
    <submittedName>
        <fullName evidence="2">S-adenosyl-L-methionine-dependent methyltransferase</fullName>
    </submittedName>
</protein>
<dbReference type="InterPro" id="IPR029063">
    <property type="entry name" value="SAM-dependent_MTases_sf"/>
</dbReference>
<evidence type="ECO:0000313" key="2">
    <source>
        <dbReference type="EMBL" id="ODV80039.1"/>
    </source>
</evidence>
<dbReference type="OrthoDB" id="10017101at2759"/>
<dbReference type="CDD" id="cd02440">
    <property type="entry name" value="AdoMet_MTases"/>
    <property type="match status" value="1"/>
</dbReference>
<keyword evidence="3" id="KW-1185">Reference proteome</keyword>
<keyword evidence="2" id="KW-0489">Methyltransferase</keyword>
<dbReference type="Proteomes" id="UP000094285">
    <property type="component" value="Unassembled WGS sequence"/>
</dbReference>
<feature type="domain" description="Methyltransferase" evidence="1">
    <location>
        <begin position="37"/>
        <end position="152"/>
    </location>
</feature>
<dbReference type="PANTHER" id="PTHR43591">
    <property type="entry name" value="METHYLTRANSFERASE"/>
    <property type="match status" value="1"/>
</dbReference>
<evidence type="ECO:0000259" key="1">
    <source>
        <dbReference type="Pfam" id="PF13847"/>
    </source>
</evidence>
<dbReference type="RefSeq" id="XP_020065161.1">
    <property type="nucleotide sequence ID" value="XM_020211590.1"/>
</dbReference>
<dbReference type="STRING" id="984487.A0A1E4SKK3"/>
<dbReference type="EMBL" id="KV453911">
    <property type="protein sequence ID" value="ODV80039.1"/>
    <property type="molecule type" value="Genomic_DNA"/>
</dbReference>
<reference evidence="3" key="1">
    <citation type="submission" date="2016-05" db="EMBL/GenBank/DDBJ databases">
        <title>Comparative genomics of biotechnologically important yeasts.</title>
        <authorList>
            <consortium name="DOE Joint Genome Institute"/>
            <person name="Riley R."/>
            <person name="Haridas S."/>
            <person name="Wolfe K.H."/>
            <person name="Lopes M.R."/>
            <person name="Hittinger C.T."/>
            <person name="Goker M."/>
            <person name="Salamov A."/>
            <person name="Wisecaver J."/>
            <person name="Long T.M."/>
            <person name="Aerts A.L."/>
            <person name="Barry K."/>
            <person name="Choi C."/>
            <person name="Clum A."/>
            <person name="Coughlan A.Y."/>
            <person name="Deshpande S."/>
            <person name="Douglass A.P."/>
            <person name="Hanson S.J."/>
            <person name="Klenk H.-P."/>
            <person name="Labutti K."/>
            <person name="Lapidus A."/>
            <person name="Lindquist E."/>
            <person name="Lipzen A."/>
            <person name="Meier-Kolthoff J.P."/>
            <person name="Ohm R.A."/>
            <person name="Otillar R.P."/>
            <person name="Pangilinan J."/>
            <person name="Peng Y."/>
            <person name="Rokas A."/>
            <person name="Rosa C.A."/>
            <person name="Scheuner C."/>
            <person name="Sibirny A.A."/>
            <person name="Slot J.C."/>
            <person name="Stielow J.B."/>
            <person name="Sun H."/>
            <person name="Kurtzman C.P."/>
            <person name="Blackwell M."/>
            <person name="Grigoriev I.V."/>
            <person name="Jeffries T.W."/>
        </authorList>
    </citation>
    <scope>NUCLEOTIDE SEQUENCE [LARGE SCALE GENOMIC DNA]</scope>
    <source>
        <strain evidence="3">NRRL Y-17324</strain>
    </source>
</reference>
<dbReference type="GO" id="GO:0008168">
    <property type="term" value="F:methyltransferase activity"/>
    <property type="evidence" value="ECO:0007669"/>
    <property type="project" value="UniProtKB-KW"/>
</dbReference>